<dbReference type="PANTHER" id="PTHR15352:SF1">
    <property type="entry name" value="KASH5-LIKE COILED-COIL DOMAIN-CONTAINING PROTEIN"/>
    <property type="match status" value="1"/>
</dbReference>
<proteinExistence type="predicted"/>
<evidence type="ECO:0000256" key="3">
    <source>
        <dbReference type="ARBA" id="ARBA00022490"/>
    </source>
</evidence>
<dbReference type="GO" id="GO:0016020">
    <property type="term" value="C:membrane"/>
    <property type="evidence" value="ECO:0007669"/>
    <property type="project" value="UniProtKB-SubCell"/>
</dbReference>
<keyword evidence="4 9" id="KW-0812">Transmembrane</keyword>
<accession>A0AAV1YV13</accession>
<feature type="compositionally biased region" description="Polar residues" evidence="8">
    <location>
        <begin position="296"/>
        <end position="311"/>
    </location>
</feature>
<sequence>MESVKKLEKMTEEKSPKELKDSPTKETKAVLTLKMKRGLLKRSKALTMDVSDRVSHFRGGLMSLPEYESTSLKSELSEEETDEAKPFPSLPDRLLINIGLFGPYNENNKNLNEPDIEEKFARLSLAFKTDKLTLGKRLDLQLRQRDIAEKNIDTELKNLRESLNALNQLCTESDMREIITKTQQHVDIVQQATMRMSSRAETYGAIQQEQRMNCAFETMLNYVEHLKLLYDKEHMELEEYRRLLAEHNLLPDEKNPMDEDAKRILPPRSQSLSCSSKPECKTRLLSAVCLLNNNYDSPRTISNGNSGSVSPKSRRASLPVGPLAHPSNNTNAPLSNVRAHASINEKHAFNIERKESNAKLRRESHLTRTESEDSTNSKPEADCPFQEQSEKMSEDNSPLKDSSELSYRKSISSDMDKESKANITHSLQESICDNELEADICLLPEIVVPVKSKPLYVLSLIQKASARRIWQWDNATLLMHARYALSAILATAAMLTLILTFVPNPVLAKAMSDSNKLQNKL</sequence>
<feature type="region of interest" description="Disordered" evidence="8">
    <location>
        <begin position="296"/>
        <end position="418"/>
    </location>
</feature>
<keyword evidence="3" id="KW-0963">Cytoplasm</keyword>
<dbReference type="EMBL" id="CAXIEN010000004">
    <property type="protein sequence ID" value="CAL1262195.1"/>
    <property type="molecule type" value="Genomic_DNA"/>
</dbReference>
<name>A0AAV1YV13_9ARAC</name>
<comment type="subcellular location">
    <subcellularLocation>
        <location evidence="2">Cytoplasm</location>
    </subcellularLocation>
    <subcellularLocation>
        <location evidence="1">Membrane</location>
        <topology evidence="1">Single-pass membrane protein</topology>
    </subcellularLocation>
</comment>
<keyword evidence="6" id="KW-0175">Coiled coil</keyword>
<keyword evidence="7 9" id="KW-0472">Membrane</keyword>
<dbReference type="Proteomes" id="UP001497382">
    <property type="component" value="Unassembled WGS sequence"/>
</dbReference>
<dbReference type="GO" id="GO:0005737">
    <property type="term" value="C:cytoplasm"/>
    <property type="evidence" value="ECO:0007669"/>
    <property type="project" value="UniProtKB-SubCell"/>
</dbReference>
<evidence type="ECO:0000313" key="10">
    <source>
        <dbReference type="EMBL" id="CAL1262195.1"/>
    </source>
</evidence>
<evidence type="ECO:0000256" key="9">
    <source>
        <dbReference type="SAM" id="Phobius"/>
    </source>
</evidence>
<evidence type="ECO:0000313" key="11">
    <source>
        <dbReference type="Proteomes" id="UP001497382"/>
    </source>
</evidence>
<feature type="compositionally biased region" description="Basic and acidic residues" evidence="8">
    <location>
        <begin position="388"/>
        <end position="407"/>
    </location>
</feature>
<keyword evidence="11" id="KW-1185">Reference proteome</keyword>
<organism evidence="10 11">
    <name type="scientific">Larinioides sclopetarius</name>
    <dbReference type="NCBI Taxonomy" id="280406"/>
    <lineage>
        <taxon>Eukaryota</taxon>
        <taxon>Metazoa</taxon>
        <taxon>Ecdysozoa</taxon>
        <taxon>Arthropoda</taxon>
        <taxon>Chelicerata</taxon>
        <taxon>Arachnida</taxon>
        <taxon>Araneae</taxon>
        <taxon>Araneomorphae</taxon>
        <taxon>Entelegynae</taxon>
        <taxon>Araneoidea</taxon>
        <taxon>Araneidae</taxon>
        <taxon>Larinioides</taxon>
    </lineage>
</organism>
<keyword evidence="5 9" id="KW-1133">Transmembrane helix</keyword>
<evidence type="ECO:0000256" key="4">
    <source>
        <dbReference type="ARBA" id="ARBA00022692"/>
    </source>
</evidence>
<evidence type="ECO:0000256" key="8">
    <source>
        <dbReference type="SAM" id="MobiDB-lite"/>
    </source>
</evidence>
<dbReference type="Pfam" id="PF05781">
    <property type="entry name" value="MRVI1"/>
    <property type="match status" value="1"/>
</dbReference>
<evidence type="ECO:0000256" key="2">
    <source>
        <dbReference type="ARBA" id="ARBA00004496"/>
    </source>
</evidence>
<evidence type="ECO:0000256" key="1">
    <source>
        <dbReference type="ARBA" id="ARBA00004167"/>
    </source>
</evidence>
<dbReference type="InterPro" id="IPR008677">
    <property type="entry name" value="MRVI1"/>
</dbReference>
<gene>
    <name evidence="10" type="ORF">LARSCL_LOCUS848</name>
</gene>
<evidence type="ECO:0008006" key="12">
    <source>
        <dbReference type="Google" id="ProtNLM"/>
    </source>
</evidence>
<evidence type="ECO:0000256" key="6">
    <source>
        <dbReference type="ARBA" id="ARBA00023054"/>
    </source>
</evidence>
<dbReference type="AlphaFoldDB" id="A0AAV1YV13"/>
<evidence type="ECO:0000256" key="5">
    <source>
        <dbReference type="ARBA" id="ARBA00022989"/>
    </source>
</evidence>
<feature type="transmembrane region" description="Helical" evidence="9">
    <location>
        <begin position="483"/>
        <end position="502"/>
    </location>
</feature>
<protein>
    <recommendedName>
        <fullName evidence="12">Lymphoid-restricted membrane protein</fullName>
    </recommendedName>
</protein>
<comment type="caution">
    <text evidence="10">The sequence shown here is derived from an EMBL/GenBank/DDBJ whole genome shotgun (WGS) entry which is preliminary data.</text>
</comment>
<feature type="region of interest" description="Disordered" evidence="8">
    <location>
        <begin position="1"/>
        <end position="26"/>
    </location>
</feature>
<reference evidence="10 11" key="1">
    <citation type="submission" date="2024-04" db="EMBL/GenBank/DDBJ databases">
        <authorList>
            <person name="Rising A."/>
            <person name="Reimegard J."/>
            <person name="Sonavane S."/>
            <person name="Akerstrom W."/>
            <person name="Nylinder S."/>
            <person name="Hedman E."/>
            <person name="Kallberg Y."/>
        </authorList>
    </citation>
    <scope>NUCLEOTIDE SEQUENCE [LARGE SCALE GENOMIC DNA]</scope>
</reference>
<feature type="compositionally biased region" description="Basic and acidic residues" evidence="8">
    <location>
        <begin position="343"/>
        <end position="371"/>
    </location>
</feature>
<evidence type="ECO:0000256" key="7">
    <source>
        <dbReference type="ARBA" id="ARBA00023136"/>
    </source>
</evidence>
<dbReference type="PANTHER" id="PTHR15352">
    <property type="entry name" value="LYMPHOID-RESTRICTED MEMBRANE PROTEIN, JAW1"/>
    <property type="match status" value="1"/>
</dbReference>